<keyword evidence="4" id="KW-1185">Reference proteome</keyword>
<comment type="caution">
    <text evidence="3">The sequence shown here is derived from an EMBL/GenBank/DDBJ whole genome shotgun (WGS) entry which is preliminary data.</text>
</comment>
<evidence type="ECO:0000259" key="2">
    <source>
        <dbReference type="PROSITE" id="PS50995"/>
    </source>
</evidence>
<evidence type="ECO:0000313" key="4">
    <source>
        <dbReference type="Proteomes" id="UP001465153"/>
    </source>
</evidence>
<dbReference type="SUPFAM" id="SSF46785">
    <property type="entry name" value="Winged helix' DNA-binding domain"/>
    <property type="match status" value="1"/>
</dbReference>
<dbReference type="Pfam" id="PF01047">
    <property type="entry name" value="MarR"/>
    <property type="match status" value="1"/>
</dbReference>
<evidence type="ECO:0000256" key="1">
    <source>
        <dbReference type="ARBA" id="ARBA00004496"/>
    </source>
</evidence>
<accession>A0ABQ0ACE1</accession>
<comment type="subcellular location">
    <subcellularLocation>
        <location evidence="1">Cytoplasm</location>
    </subcellularLocation>
</comment>
<dbReference type="InterPro" id="IPR039422">
    <property type="entry name" value="MarR/SlyA-like"/>
</dbReference>
<dbReference type="EMBL" id="BAABWN010000010">
    <property type="protein sequence ID" value="GAA6169247.1"/>
    <property type="molecule type" value="Genomic_DNA"/>
</dbReference>
<dbReference type="PROSITE" id="PS50995">
    <property type="entry name" value="HTH_MARR_2"/>
    <property type="match status" value="1"/>
</dbReference>
<dbReference type="Gene3D" id="1.10.10.10">
    <property type="entry name" value="Winged helix-like DNA-binding domain superfamily/Winged helix DNA-binding domain"/>
    <property type="match status" value="1"/>
</dbReference>
<dbReference type="Proteomes" id="UP001465153">
    <property type="component" value="Unassembled WGS sequence"/>
</dbReference>
<feature type="domain" description="HTH marR-type" evidence="2">
    <location>
        <begin position="9"/>
        <end position="139"/>
    </location>
</feature>
<dbReference type="SMART" id="SM00347">
    <property type="entry name" value="HTH_MARR"/>
    <property type="match status" value="1"/>
</dbReference>
<dbReference type="RefSeq" id="WP_353303807.1">
    <property type="nucleotide sequence ID" value="NZ_BAABWN010000010.1"/>
</dbReference>
<evidence type="ECO:0000313" key="3">
    <source>
        <dbReference type="EMBL" id="GAA6169247.1"/>
    </source>
</evidence>
<dbReference type="PANTHER" id="PTHR33164:SF5">
    <property type="entry name" value="ORGANIC HYDROPEROXIDE RESISTANCE TRANSCRIPTIONAL REGULATOR"/>
    <property type="match status" value="1"/>
</dbReference>
<dbReference type="InterPro" id="IPR036388">
    <property type="entry name" value="WH-like_DNA-bd_sf"/>
</dbReference>
<organism evidence="3 4">
    <name type="scientific">Sessilibacter corallicola</name>
    <dbReference type="NCBI Taxonomy" id="2904075"/>
    <lineage>
        <taxon>Bacteria</taxon>
        <taxon>Pseudomonadati</taxon>
        <taxon>Pseudomonadota</taxon>
        <taxon>Gammaproteobacteria</taxon>
        <taxon>Cellvibrionales</taxon>
        <taxon>Cellvibrionaceae</taxon>
        <taxon>Sessilibacter</taxon>
    </lineage>
</organism>
<name>A0ABQ0ACE1_9GAMM</name>
<gene>
    <name evidence="3" type="ORF">NBRC116591_30580</name>
</gene>
<proteinExistence type="predicted"/>
<protein>
    <submittedName>
        <fullName evidence="3">MarR family transcriptional regulator</fullName>
    </submittedName>
</protein>
<dbReference type="PANTHER" id="PTHR33164">
    <property type="entry name" value="TRANSCRIPTIONAL REGULATOR, MARR FAMILY"/>
    <property type="match status" value="1"/>
</dbReference>
<dbReference type="InterPro" id="IPR000835">
    <property type="entry name" value="HTH_MarR-typ"/>
</dbReference>
<sequence>MPINAARLDDQLCFALYSASNRLNAIYRPILDPLGLTYTQFVVMMALWENDGISITELAARTNLSKATMTPLLRKLEEKSLIQLDRMTDNDRTKTITVTPTGEELAAQSHSVTQQAFCTTGLTMDEAMEIIKICQRIGV</sequence>
<dbReference type="InterPro" id="IPR036390">
    <property type="entry name" value="WH_DNA-bd_sf"/>
</dbReference>
<dbReference type="InterPro" id="IPR011991">
    <property type="entry name" value="ArsR-like_HTH"/>
</dbReference>
<dbReference type="CDD" id="cd00090">
    <property type="entry name" value="HTH_ARSR"/>
    <property type="match status" value="1"/>
</dbReference>
<reference evidence="3 4" key="1">
    <citation type="submission" date="2024-04" db="EMBL/GenBank/DDBJ databases">
        <title>Draft genome sequence of Sessilibacter corallicola NBRC 116591.</title>
        <authorList>
            <person name="Miyakawa T."/>
            <person name="Kusuya Y."/>
            <person name="Miura T."/>
        </authorList>
    </citation>
    <scope>NUCLEOTIDE SEQUENCE [LARGE SCALE GENOMIC DNA]</scope>
    <source>
        <strain evidence="3 4">KU-00831-HH</strain>
    </source>
</reference>